<dbReference type="GO" id="GO:0005737">
    <property type="term" value="C:cytoplasm"/>
    <property type="evidence" value="ECO:0007669"/>
    <property type="project" value="TreeGrafter"/>
</dbReference>
<dbReference type="Pfam" id="PF00400">
    <property type="entry name" value="WD40"/>
    <property type="match status" value="5"/>
</dbReference>
<dbReference type="InterPro" id="IPR019775">
    <property type="entry name" value="WD40_repeat_CS"/>
</dbReference>
<dbReference type="CDD" id="cd00200">
    <property type="entry name" value="WD40"/>
    <property type="match status" value="1"/>
</dbReference>
<dbReference type="GO" id="GO:0043161">
    <property type="term" value="P:proteasome-mediated ubiquitin-dependent protein catabolic process"/>
    <property type="evidence" value="ECO:0007669"/>
    <property type="project" value="TreeGrafter"/>
</dbReference>
<dbReference type="InterPro" id="IPR001680">
    <property type="entry name" value="WD40_rpt"/>
</dbReference>
<keyword evidence="2" id="KW-0677">Repeat</keyword>
<dbReference type="AlphaFoldDB" id="X6M3F6"/>
<dbReference type="OrthoDB" id="431715at2759"/>
<gene>
    <name evidence="4" type="ORF">RFI_29394</name>
</gene>
<dbReference type="PROSITE" id="PS00678">
    <property type="entry name" value="WD_REPEATS_1"/>
    <property type="match status" value="4"/>
</dbReference>
<dbReference type="GO" id="GO:0043130">
    <property type="term" value="F:ubiquitin binding"/>
    <property type="evidence" value="ECO:0007669"/>
    <property type="project" value="TreeGrafter"/>
</dbReference>
<dbReference type="GO" id="GO:0005634">
    <property type="term" value="C:nucleus"/>
    <property type="evidence" value="ECO:0007669"/>
    <property type="project" value="TreeGrafter"/>
</dbReference>
<feature type="repeat" description="WD" evidence="3">
    <location>
        <begin position="122"/>
        <end position="148"/>
    </location>
</feature>
<dbReference type="PANTHER" id="PTHR19849:SF1">
    <property type="entry name" value="F-BOX_WD REPEAT-CONTAINING PROTEIN 7"/>
    <property type="match status" value="1"/>
</dbReference>
<dbReference type="PANTHER" id="PTHR19849">
    <property type="entry name" value="PHOSPHOLIPASE A-2-ACTIVATING PROTEIN"/>
    <property type="match status" value="1"/>
</dbReference>
<dbReference type="InterPro" id="IPR015943">
    <property type="entry name" value="WD40/YVTN_repeat-like_dom_sf"/>
</dbReference>
<dbReference type="InterPro" id="IPR020472">
    <property type="entry name" value="WD40_PAC1"/>
</dbReference>
<sequence>MIHDVNCVKFSQYHYYNNCCHVICSSSSDGTIRFWDFNNNQQLKIFKGHSNGVCCIEFSSFNNGRYLCSGSYDKKIRLWDVETSKSLHIFNGHEDTVRCVDISPLQGNNDNKTNKIGVIGGNGYTICSGSFDKTIRIWDIETTKQFNVYKGHTDCVNSVKYGSNELINTILSGSNDKSIRLWDIRSNDQIQVFNGHLRDIAYVGYAPFIVNNIEIDGNSNVICSGSWDNTIRFWDIRSNKKELYLIKEEEEEDGKESVKDVVITCFKFLNKKKKKSNDIDCNIDLCYSCNDFIRIWG</sequence>
<name>X6M3F6_RETFI</name>
<feature type="repeat" description="WD" evidence="3">
    <location>
        <begin position="23"/>
        <end position="45"/>
    </location>
</feature>
<dbReference type="PROSITE" id="PS50082">
    <property type="entry name" value="WD_REPEATS_2"/>
    <property type="match status" value="5"/>
</dbReference>
<keyword evidence="1 3" id="KW-0853">WD repeat</keyword>
<protein>
    <submittedName>
        <fullName evidence="4">WD repeat-containing protein</fullName>
    </submittedName>
</protein>
<dbReference type="EMBL" id="ASPP01025462">
    <property type="protein sequence ID" value="ETO07997.1"/>
    <property type="molecule type" value="Genomic_DNA"/>
</dbReference>
<proteinExistence type="predicted"/>
<evidence type="ECO:0000256" key="3">
    <source>
        <dbReference type="PROSITE-ProRule" id="PRU00221"/>
    </source>
</evidence>
<dbReference type="InterPro" id="IPR036322">
    <property type="entry name" value="WD40_repeat_dom_sf"/>
</dbReference>
<dbReference type="PROSITE" id="PS50294">
    <property type="entry name" value="WD_REPEATS_REGION"/>
    <property type="match status" value="2"/>
</dbReference>
<dbReference type="PRINTS" id="PR00320">
    <property type="entry name" value="GPROTEINBRPT"/>
</dbReference>
<comment type="caution">
    <text evidence="4">The sequence shown here is derived from an EMBL/GenBank/DDBJ whole genome shotgun (WGS) entry which is preliminary data.</text>
</comment>
<dbReference type="Proteomes" id="UP000023152">
    <property type="component" value="Unassembled WGS sequence"/>
</dbReference>
<feature type="repeat" description="WD" evidence="3">
    <location>
        <begin position="46"/>
        <end position="89"/>
    </location>
</feature>
<dbReference type="SUPFAM" id="SSF50978">
    <property type="entry name" value="WD40 repeat-like"/>
    <property type="match status" value="1"/>
</dbReference>
<evidence type="ECO:0000313" key="4">
    <source>
        <dbReference type="EMBL" id="ETO07997.1"/>
    </source>
</evidence>
<dbReference type="Gene3D" id="2.130.10.10">
    <property type="entry name" value="YVTN repeat-like/Quinoprotein amine dehydrogenase"/>
    <property type="match status" value="3"/>
</dbReference>
<evidence type="ECO:0000313" key="5">
    <source>
        <dbReference type="Proteomes" id="UP000023152"/>
    </source>
</evidence>
<accession>X6M3F6</accession>
<feature type="repeat" description="WD" evidence="3">
    <location>
        <begin position="149"/>
        <end position="192"/>
    </location>
</feature>
<reference evidence="4 5" key="1">
    <citation type="journal article" date="2013" name="Curr. Biol.">
        <title>The Genome of the Foraminiferan Reticulomyxa filosa.</title>
        <authorList>
            <person name="Glockner G."/>
            <person name="Hulsmann N."/>
            <person name="Schleicher M."/>
            <person name="Noegel A.A."/>
            <person name="Eichinger L."/>
            <person name="Gallinger C."/>
            <person name="Pawlowski J."/>
            <person name="Sierra R."/>
            <person name="Euteneuer U."/>
            <person name="Pillet L."/>
            <person name="Moustafa A."/>
            <person name="Platzer M."/>
            <person name="Groth M."/>
            <person name="Szafranski K."/>
            <person name="Schliwa M."/>
        </authorList>
    </citation>
    <scope>NUCLEOTIDE SEQUENCE [LARGE SCALE GENOMIC DNA]</scope>
</reference>
<dbReference type="SMART" id="SM00320">
    <property type="entry name" value="WD40"/>
    <property type="match status" value="5"/>
</dbReference>
<organism evidence="4 5">
    <name type="scientific">Reticulomyxa filosa</name>
    <dbReference type="NCBI Taxonomy" id="46433"/>
    <lineage>
        <taxon>Eukaryota</taxon>
        <taxon>Sar</taxon>
        <taxon>Rhizaria</taxon>
        <taxon>Retaria</taxon>
        <taxon>Foraminifera</taxon>
        <taxon>Monothalamids</taxon>
        <taxon>Reticulomyxidae</taxon>
        <taxon>Reticulomyxa</taxon>
    </lineage>
</organism>
<dbReference type="GO" id="GO:0010992">
    <property type="term" value="P:ubiquitin recycling"/>
    <property type="evidence" value="ECO:0007669"/>
    <property type="project" value="TreeGrafter"/>
</dbReference>
<evidence type="ECO:0000256" key="1">
    <source>
        <dbReference type="ARBA" id="ARBA00022574"/>
    </source>
</evidence>
<evidence type="ECO:0000256" key="2">
    <source>
        <dbReference type="ARBA" id="ARBA00022737"/>
    </source>
</evidence>
<keyword evidence="5" id="KW-1185">Reference proteome</keyword>
<feature type="repeat" description="WD" evidence="3">
    <location>
        <begin position="210"/>
        <end position="244"/>
    </location>
</feature>